<dbReference type="KEGG" id="dci:103512500"/>
<evidence type="ECO:0000256" key="1">
    <source>
        <dbReference type="ARBA" id="ARBA00022737"/>
    </source>
</evidence>
<feature type="domain" description="DRBM" evidence="5">
    <location>
        <begin position="33"/>
        <end position="100"/>
    </location>
</feature>
<dbReference type="GO" id="GO:0035418">
    <property type="term" value="P:protein localization to synapse"/>
    <property type="evidence" value="ECO:0007669"/>
    <property type="project" value="TreeGrafter"/>
</dbReference>
<organism evidence="6 7">
    <name type="scientific">Diaphorina citri</name>
    <name type="common">Asian citrus psyllid</name>
    <dbReference type="NCBI Taxonomy" id="121845"/>
    <lineage>
        <taxon>Eukaryota</taxon>
        <taxon>Metazoa</taxon>
        <taxon>Ecdysozoa</taxon>
        <taxon>Arthropoda</taxon>
        <taxon>Hexapoda</taxon>
        <taxon>Insecta</taxon>
        <taxon>Pterygota</taxon>
        <taxon>Neoptera</taxon>
        <taxon>Paraneoptera</taxon>
        <taxon>Hemiptera</taxon>
        <taxon>Sternorrhyncha</taxon>
        <taxon>Psylloidea</taxon>
        <taxon>Psyllidae</taxon>
        <taxon>Diaphorininae</taxon>
        <taxon>Diaphorina</taxon>
    </lineage>
</organism>
<dbReference type="Proteomes" id="UP000079169">
    <property type="component" value="Unplaced"/>
</dbReference>
<dbReference type="InterPro" id="IPR014720">
    <property type="entry name" value="dsRBD_dom"/>
</dbReference>
<dbReference type="AlphaFoldDB" id="A0A3Q0IZW8"/>
<dbReference type="CDD" id="cd19857">
    <property type="entry name" value="DSRM_STAU_rpt1"/>
    <property type="match status" value="1"/>
</dbReference>
<sequence length="510" mass="55955">MADIPEEPSPPPVVLNGAKAHCKVNGSSLKEKTPMCLVNELARYNQIPHQYRLTHEDGPAHKKVFTVTLKLGNEEYQADGSSIKKAQHSAAQLALNSTTYKHPPEKSTKPVTSRRNITPTVELNALAMKRGEVTEYSFLEVPPYAQGNPDTAYHHHVRFRGRGRGVRGFRAFKRGFPHTRGGAGYMAYHVGPSPPYPDGTYRVLLKVSDREYTGSGSSPQSARHDAATQALKHMTELMSQDDEHGEGDETCPVCPSERKSPVSLVHEMALKRKLAVSFEVVEEKGQPHMRMYYTRCTVGNLVTMGEGNGKKISKGKAAELMLEELSRLPEVTENPKSRFKRRLAGGGNTNVKGARRKPGRNQKTVTVGDKCTIAVSSNKKSAMRNAAQLMLIDLGQTLPKEASKKKAKKAATPADRKRTKKEPKTNGVAEIETNEVASNVSVETVVTLQPDAPVPSTYIQLISDDANDQTKCSINGVPNGHNSRQLYTNSDKGPCWGSEGSIRPKKSKNQ</sequence>
<dbReference type="Pfam" id="PF00035">
    <property type="entry name" value="dsrm"/>
    <property type="match status" value="2"/>
</dbReference>
<evidence type="ECO:0000313" key="6">
    <source>
        <dbReference type="Proteomes" id="UP000079169"/>
    </source>
</evidence>
<accession>A0A3Q0IZW8</accession>
<protein>
    <submittedName>
        <fullName evidence="7">Double-stranded RNA-binding protein Staufen homolog</fullName>
    </submittedName>
</protein>
<dbReference type="GO" id="GO:0010468">
    <property type="term" value="P:regulation of gene expression"/>
    <property type="evidence" value="ECO:0007669"/>
    <property type="project" value="UniProtKB-ARBA"/>
</dbReference>
<dbReference type="GO" id="GO:0008298">
    <property type="term" value="P:intracellular mRNA localization"/>
    <property type="evidence" value="ECO:0007669"/>
    <property type="project" value="TreeGrafter"/>
</dbReference>
<dbReference type="SMART" id="SM00358">
    <property type="entry name" value="DSRM"/>
    <property type="match status" value="3"/>
</dbReference>
<dbReference type="Gene3D" id="3.30.160.20">
    <property type="match status" value="3"/>
</dbReference>
<dbReference type="PANTHER" id="PTHR46054:SF3">
    <property type="entry name" value="MATERNAL EFFECT PROTEIN STAUFEN"/>
    <property type="match status" value="1"/>
</dbReference>
<dbReference type="InterPro" id="IPR051740">
    <property type="entry name" value="DRBM-containing_protein"/>
</dbReference>
<proteinExistence type="predicted"/>
<dbReference type="FunFam" id="3.30.160.20:FF:000073">
    <property type="entry name" value="Double-stranded RNA-binding protein Staufen homolog"/>
    <property type="match status" value="1"/>
</dbReference>
<feature type="domain" description="DRBM" evidence="5">
    <location>
        <begin position="118"/>
        <end position="236"/>
    </location>
</feature>
<feature type="region of interest" description="Disordered" evidence="4">
    <location>
        <begin position="340"/>
        <end position="363"/>
    </location>
</feature>
<dbReference type="GO" id="GO:0007281">
    <property type="term" value="P:germ cell development"/>
    <property type="evidence" value="ECO:0007669"/>
    <property type="project" value="TreeGrafter"/>
</dbReference>
<evidence type="ECO:0000256" key="2">
    <source>
        <dbReference type="ARBA" id="ARBA00022884"/>
    </source>
</evidence>
<feature type="compositionally biased region" description="Polar residues" evidence="4">
    <location>
        <begin position="480"/>
        <end position="491"/>
    </location>
</feature>
<dbReference type="CTD" id="37065"/>
<dbReference type="GO" id="GO:0003725">
    <property type="term" value="F:double-stranded RNA binding"/>
    <property type="evidence" value="ECO:0007669"/>
    <property type="project" value="TreeGrafter"/>
</dbReference>
<dbReference type="SUPFAM" id="SSF54768">
    <property type="entry name" value="dsRNA-binding domain-like"/>
    <property type="match status" value="3"/>
</dbReference>
<dbReference type="GeneID" id="103512500"/>
<keyword evidence="1" id="KW-0677">Repeat</keyword>
<dbReference type="STRING" id="121845.A0A3Q0IZW8"/>
<gene>
    <name evidence="7" type="primary">LOC103512500</name>
</gene>
<dbReference type="PaxDb" id="121845-A0A3Q0IZW8"/>
<dbReference type="FunFam" id="3.30.160.20:FF:000007">
    <property type="entry name" value="Double-stranded RNA-binding protein Staufen homolog 1"/>
    <property type="match status" value="1"/>
</dbReference>
<dbReference type="CDD" id="cd19859">
    <property type="entry name" value="DSRM_STAU_rpt3"/>
    <property type="match status" value="1"/>
</dbReference>
<feature type="region of interest" description="Disordered" evidence="4">
    <location>
        <begin position="473"/>
        <end position="510"/>
    </location>
</feature>
<dbReference type="GO" id="GO:0005886">
    <property type="term" value="C:plasma membrane"/>
    <property type="evidence" value="ECO:0007669"/>
    <property type="project" value="TreeGrafter"/>
</dbReference>
<dbReference type="GO" id="GO:0043025">
    <property type="term" value="C:neuronal cell body"/>
    <property type="evidence" value="ECO:0007669"/>
    <property type="project" value="TreeGrafter"/>
</dbReference>
<keyword evidence="2 3" id="KW-0694">RNA-binding</keyword>
<evidence type="ECO:0000256" key="4">
    <source>
        <dbReference type="SAM" id="MobiDB-lite"/>
    </source>
</evidence>
<name>A0A3Q0IZW8_DIACI</name>
<evidence type="ECO:0000259" key="5">
    <source>
        <dbReference type="PROSITE" id="PS50137"/>
    </source>
</evidence>
<dbReference type="PANTHER" id="PTHR46054">
    <property type="entry name" value="MATERNAL EFFECT PROTEIN STAUFEN"/>
    <property type="match status" value="1"/>
</dbReference>
<evidence type="ECO:0000313" key="7">
    <source>
        <dbReference type="RefSeq" id="XP_026681754.1"/>
    </source>
</evidence>
<dbReference type="GO" id="GO:0032839">
    <property type="term" value="C:dendrite cytoplasm"/>
    <property type="evidence" value="ECO:0007669"/>
    <property type="project" value="GOC"/>
</dbReference>
<feature type="region of interest" description="Disordered" evidence="4">
    <location>
        <begin position="400"/>
        <end position="425"/>
    </location>
</feature>
<evidence type="ECO:0000256" key="3">
    <source>
        <dbReference type="PROSITE-ProRule" id="PRU00266"/>
    </source>
</evidence>
<dbReference type="RefSeq" id="XP_026681754.1">
    <property type="nucleotide sequence ID" value="XM_026825953.1"/>
</dbReference>
<dbReference type="GO" id="GO:0098964">
    <property type="term" value="P:anterograde dendritic transport of messenger ribonucleoprotein complex"/>
    <property type="evidence" value="ECO:0007669"/>
    <property type="project" value="TreeGrafter"/>
</dbReference>
<reference evidence="7" key="1">
    <citation type="submission" date="2025-08" db="UniProtKB">
        <authorList>
            <consortium name="RefSeq"/>
        </authorList>
    </citation>
    <scope>IDENTIFICATION</scope>
</reference>
<keyword evidence="6" id="KW-1185">Reference proteome</keyword>
<dbReference type="GO" id="GO:0010494">
    <property type="term" value="C:cytoplasmic stress granule"/>
    <property type="evidence" value="ECO:0007669"/>
    <property type="project" value="TreeGrafter"/>
</dbReference>
<dbReference type="PROSITE" id="PS50137">
    <property type="entry name" value="DS_RBD"/>
    <property type="match status" value="3"/>
</dbReference>
<feature type="domain" description="DRBM" evidence="5">
    <location>
        <begin position="260"/>
        <end position="327"/>
    </location>
</feature>
<dbReference type="GO" id="GO:0003729">
    <property type="term" value="F:mRNA binding"/>
    <property type="evidence" value="ECO:0007669"/>
    <property type="project" value="TreeGrafter"/>
</dbReference>